<dbReference type="EMBL" id="HBHT01011227">
    <property type="protein sequence ID" value="CAD9955924.1"/>
    <property type="molecule type" value="Transcribed_RNA"/>
</dbReference>
<gene>
    <name evidence="1" type="ORF">APAL1065_LOCUS7556</name>
</gene>
<protein>
    <submittedName>
        <fullName evidence="1">Uncharacterized protein</fullName>
    </submittedName>
</protein>
<organism evidence="1">
    <name type="scientific">Entomoneis paludosa</name>
    <dbReference type="NCBI Taxonomy" id="265537"/>
    <lineage>
        <taxon>Eukaryota</taxon>
        <taxon>Sar</taxon>
        <taxon>Stramenopiles</taxon>
        <taxon>Ochrophyta</taxon>
        <taxon>Bacillariophyta</taxon>
        <taxon>Bacillariophyceae</taxon>
        <taxon>Bacillariophycidae</taxon>
        <taxon>Entomoneidaceae</taxon>
        <taxon>Entomoneis</taxon>
    </lineage>
</organism>
<accession>A0A7S2Y6S3</accession>
<reference evidence="1" key="1">
    <citation type="submission" date="2021-01" db="EMBL/GenBank/DDBJ databases">
        <authorList>
            <person name="Corre E."/>
            <person name="Pelletier E."/>
            <person name="Niang G."/>
            <person name="Scheremetjew M."/>
            <person name="Finn R."/>
            <person name="Kale V."/>
            <person name="Holt S."/>
            <person name="Cochrane G."/>
            <person name="Meng A."/>
            <person name="Brown T."/>
            <person name="Cohen L."/>
        </authorList>
    </citation>
    <scope>NUCLEOTIDE SEQUENCE</scope>
    <source>
        <strain evidence="1">CCMP125</strain>
    </source>
</reference>
<name>A0A7S2Y6S3_9STRA</name>
<sequence length="116" mass="12859">MSIMTAVLRRLVPHSIRTAVLDLESDLARALHQEWQPVAQRAVDMSINSTTHVVSVAQTRATTPHSRGLEQLQQQWLANLAKYETTTTTFIRSPRPPQASMAVSSLAKQEQVALSV</sequence>
<evidence type="ECO:0000313" key="1">
    <source>
        <dbReference type="EMBL" id="CAD9955924.1"/>
    </source>
</evidence>
<proteinExistence type="predicted"/>
<dbReference type="AlphaFoldDB" id="A0A7S2Y6S3"/>